<dbReference type="InterPro" id="IPR004838">
    <property type="entry name" value="NHTrfase_class1_PyrdxlP-BS"/>
</dbReference>
<dbReference type="EMBL" id="DNZF01000174">
    <property type="protein sequence ID" value="HBK53851.1"/>
    <property type="molecule type" value="Genomic_DNA"/>
</dbReference>
<dbReference type="Gene3D" id="3.40.640.10">
    <property type="entry name" value="Type I PLP-dependent aspartate aminotransferase-like (Major domain)"/>
    <property type="match status" value="1"/>
</dbReference>
<sequence>MNSMKRYISNTVESIPPSGIRKFFDLVTQMDGVISLGVGEPDFVTPWHIREAGCYSLERGYTMYTSNQGLLELREEIAAYENRRIGIEYSPEKEVLVTVGVSEAVDLAMRALLEPGDEVLVPEPSFVSYAPGATLAYGTAVPVPTYDIDQYRLRPDILSHYITPRSKILVLAYPNNPTGGVMYEEDLEALRDIIIKNDLLVISDEIYSELSYYGRHVSIASLPGMKDRTIMMNGFSKAFAMTGWRIGYACGHQDVIGAMTKIHQYTIMCASIMGQKAAIEALRHGETEMRKMVDNYNYRRKLILSGLQEIGLDCFEPRGAFYCFPSIKKSGMSSEDFCEKLLWEEKVAVVPGNAFGASGDGHIRCCYAASIPNIEEALERMDRFLRRHKEIRISNIV</sequence>
<dbReference type="GO" id="GO:0008483">
    <property type="term" value="F:transaminase activity"/>
    <property type="evidence" value="ECO:0007669"/>
    <property type="project" value="UniProtKB-KW"/>
</dbReference>
<dbReference type="GO" id="GO:0006520">
    <property type="term" value="P:amino acid metabolic process"/>
    <property type="evidence" value="ECO:0007669"/>
    <property type="project" value="InterPro"/>
</dbReference>
<evidence type="ECO:0000256" key="6">
    <source>
        <dbReference type="RuleBase" id="RU000481"/>
    </source>
</evidence>
<comment type="caution">
    <text evidence="8">The sequence shown here is derived from an EMBL/GenBank/DDBJ whole genome shotgun (WGS) entry which is preliminary data.</text>
</comment>
<dbReference type="SUPFAM" id="SSF53383">
    <property type="entry name" value="PLP-dependent transferases"/>
    <property type="match status" value="1"/>
</dbReference>
<dbReference type="PANTHER" id="PTHR46383:SF3">
    <property type="entry name" value="ASPARTATE AMINOTRANSFERASE-RELATED"/>
    <property type="match status" value="1"/>
</dbReference>
<name>A0A354YYQ7_9FIRM</name>
<evidence type="ECO:0000256" key="2">
    <source>
        <dbReference type="ARBA" id="ARBA00007441"/>
    </source>
</evidence>
<gene>
    <name evidence="8" type="ORF">DDZ44_07945</name>
</gene>
<dbReference type="InterPro" id="IPR015424">
    <property type="entry name" value="PyrdxlP-dep_Trfase"/>
</dbReference>
<protein>
    <recommendedName>
        <fullName evidence="6">Aminotransferase</fullName>
        <ecNumber evidence="6">2.6.1.-</ecNumber>
    </recommendedName>
</protein>
<evidence type="ECO:0000256" key="1">
    <source>
        <dbReference type="ARBA" id="ARBA00001933"/>
    </source>
</evidence>
<keyword evidence="4 6" id="KW-0808">Transferase</keyword>
<dbReference type="InterPro" id="IPR004839">
    <property type="entry name" value="Aminotransferase_I/II_large"/>
</dbReference>
<feature type="domain" description="Aminotransferase class I/classII large" evidence="7">
    <location>
        <begin position="33"/>
        <end position="380"/>
    </location>
</feature>
<evidence type="ECO:0000259" key="7">
    <source>
        <dbReference type="Pfam" id="PF00155"/>
    </source>
</evidence>
<dbReference type="CDD" id="cd00609">
    <property type="entry name" value="AAT_like"/>
    <property type="match status" value="1"/>
</dbReference>
<accession>A0A354YYQ7</accession>
<dbReference type="PROSITE" id="PS00105">
    <property type="entry name" value="AA_TRANSFER_CLASS_1"/>
    <property type="match status" value="1"/>
</dbReference>
<dbReference type="AlphaFoldDB" id="A0A354YYQ7"/>
<reference evidence="8 9" key="1">
    <citation type="journal article" date="2018" name="Nat. Biotechnol.">
        <title>A standardized bacterial taxonomy based on genome phylogeny substantially revises the tree of life.</title>
        <authorList>
            <person name="Parks D.H."/>
            <person name="Chuvochina M."/>
            <person name="Waite D.W."/>
            <person name="Rinke C."/>
            <person name="Skarshewski A."/>
            <person name="Chaumeil P.A."/>
            <person name="Hugenholtz P."/>
        </authorList>
    </citation>
    <scope>NUCLEOTIDE SEQUENCE [LARGE SCALE GENOMIC DNA]</scope>
    <source>
        <strain evidence="8">UBA10948</strain>
    </source>
</reference>
<dbReference type="FunFam" id="3.40.640.10:FF:000033">
    <property type="entry name" value="Aspartate aminotransferase"/>
    <property type="match status" value="1"/>
</dbReference>
<dbReference type="Gene3D" id="3.90.1150.10">
    <property type="entry name" value="Aspartate Aminotransferase, domain 1"/>
    <property type="match status" value="1"/>
</dbReference>
<evidence type="ECO:0000256" key="5">
    <source>
        <dbReference type="ARBA" id="ARBA00022898"/>
    </source>
</evidence>
<proteinExistence type="inferred from homology"/>
<dbReference type="PANTHER" id="PTHR46383">
    <property type="entry name" value="ASPARTATE AMINOTRANSFERASE"/>
    <property type="match status" value="1"/>
</dbReference>
<evidence type="ECO:0000256" key="3">
    <source>
        <dbReference type="ARBA" id="ARBA00022576"/>
    </source>
</evidence>
<dbReference type="Proteomes" id="UP000263273">
    <property type="component" value="Unassembled WGS sequence"/>
</dbReference>
<keyword evidence="3 6" id="KW-0032">Aminotransferase</keyword>
<dbReference type="InterPro" id="IPR050596">
    <property type="entry name" value="AspAT/PAT-like"/>
</dbReference>
<dbReference type="InterPro" id="IPR015422">
    <property type="entry name" value="PyrdxlP-dep_Trfase_small"/>
</dbReference>
<evidence type="ECO:0000313" key="8">
    <source>
        <dbReference type="EMBL" id="HBK53851.1"/>
    </source>
</evidence>
<keyword evidence="5" id="KW-0663">Pyridoxal phosphate</keyword>
<dbReference type="Pfam" id="PF00155">
    <property type="entry name" value="Aminotran_1_2"/>
    <property type="match status" value="1"/>
</dbReference>
<dbReference type="EC" id="2.6.1.-" evidence="6"/>
<evidence type="ECO:0000313" key="9">
    <source>
        <dbReference type="Proteomes" id="UP000263273"/>
    </source>
</evidence>
<organism evidence="8 9">
    <name type="scientific">Syntrophomonas wolfei</name>
    <dbReference type="NCBI Taxonomy" id="863"/>
    <lineage>
        <taxon>Bacteria</taxon>
        <taxon>Bacillati</taxon>
        <taxon>Bacillota</taxon>
        <taxon>Clostridia</taxon>
        <taxon>Eubacteriales</taxon>
        <taxon>Syntrophomonadaceae</taxon>
        <taxon>Syntrophomonas</taxon>
    </lineage>
</organism>
<comment type="similarity">
    <text evidence="2 6">Belongs to the class-I pyridoxal-phosphate-dependent aminotransferase family.</text>
</comment>
<comment type="cofactor">
    <cofactor evidence="1 6">
        <name>pyridoxal 5'-phosphate</name>
        <dbReference type="ChEBI" id="CHEBI:597326"/>
    </cofactor>
</comment>
<dbReference type="InterPro" id="IPR015421">
    <property type="entry name" value="PyrdxlP-dep_Trfase_major"/>
</dbReference>
<dbReference type="GO" id="GO:0030170">
    <property type="term" value="F:pyridoxal phosphate binding"/>
    <property type="evidence" value="ECO:0007669"/>
    <property type="project" value="InterPro"/>
</dbReference>
<dbReference type="STRING" id="378794.GCA_001570625_02624"/>
<evidence type="ECO:0000256" key="4">
    <source>
        <dbReference type="ARBA" id="ARBA00022679"/>
    </source>
</evidence>